<sequence length="76" mass="8115">MSSKSMVLVTGANSYIACQTIAALLGAGYSVQDIVLPRKSVNGLFEALPAYVSERLLNIVELPPITVELSTQFSKV</sequence>
<organism evidence="1 2">
    <name type="scientific">Truncatella angustata</name>
    <dbReference type="NCBI Taxonomy" id="152316"/>
    <lineage>
        <taxon>Eukaryota</taxon>
        <taxon>Fungi</taxon>
        <taxon>Dikarya</taxon>
        <taxon>Ascomycota</taxon>
        <taxon>Pezizomycotina</taxon>
        <taxon>Sordariomycetes</taxon>
        <taxon>Xylariomycetidae</taxon>
        <taxon>Amphisphaeriales</taxon>
        <taxon>Sporocadaceae</taxon>
        <taxon>Truncatella</taxon>
    </lineage>
</organism>
<evidence type="ECO:0000313" key="2">
    <source>
        <dbReference type="Proteomes" id="UP000758603"/>
    </source>
</evidence>
<dbReference type="EMBL" id="JAGPXC010000015">
    <property type="protein sequence ID" value="KAH6638526.1"/>
    <property type="molecule type" value="Genomic_DNA"/>
</dbReference>
<reference evidence="1" key="1">
    <citation type="journal article" date="2021" name="Nat. Commun.">
        <title>Genetic determinants of endophytism in the Arabidopsis root mycobiome.</title>
        <authorList>
            <person name="Mesny F."/>
            <person name="Miyauchi S."/>
            <person name="Thiergart T."/>
            <person name="Pickel B."/>
            <person name="Atanasova L."/>
            <person name="Karlsson M."/>
            <person name="Huettel B."/>
            <person name="Barry K.W."/>
            <person name="Haridas S."/>
            <person name="Chen C."/>
            <person name="Bauer D."/>
            <person name="Andreopoulos W."/>
            <person name="Pangilinan J."/>
            <person name="LaButti K."/>
            <person name="Riley R."/>
            <person name="Lipzen A."/>
            <person name="Clum A."/>
            <person name="Drula E."/>
            <person name="Henrissat B."/>
            <person name="Kohler A."/>
            <person name="Grigoriev I.V."/>
            <person name="Martin F.M."/>
            <person name="Hacquard S."/>
        </authorList>
    </citation>
    <scope>NUCLEOTIDE SEQUENCE</scope>
    <source>
        <strain evidence="1">MPI-SDFR-AT-0073</strain>
    </source>
</reference>
<dbReference type="GeneID" id="70133278"/>
<dbReference type="InterPro" id="IPR036291">
    <property type="entry name" value="NAD(P)-bd_dom_sf"/>
</dbReference>
<gene>
    <name evidence="1" type="ORF">BKA67DRAFT_588743</name>
</gene>
<keyword evidence="2" id="KW-1185">Reference proteome</keyword>
<dbReference type="SUPFAM" id="SSF51735">
    <property type="entry name" value="NAD(P)-binding Rossmann-fold domains"/>
    <property type="match status" value="1"/>
</dbReference>
<dbReference type="Proteomes" id="UP000758603">
    <property type="component" value="Unassembled WGS sequence"/>
</dbReference>
<proteinExistence type="predicted"/>
<dbReference type="RefSeq" id="XP_045950798.1">
    <property type="nucleotide sequence ID" value="XM_046104387.1"/>
</dbReference>
<evidence type="ECO:0000313" key="1">
    <source>
        <dbReference type="EMBL" id="KAH6638526.1"/>
    </source>
</evidence>
<accession>A0A9P8U7N0</accession>
<dbReference type="AlphaFoldDB" id="A0A9P8U7N0"/>
<name>A0A9P8U7N0_9PEZI</name>
<comment type="caution">
    <text evidence="1">The sequence shown here is derived from an EMBL/GenBank/DDBJ whole genome shotgun (WGS) entry which is preliminary data.</text>
</comment>
<dbReference type="Gene3D" id="3.40.50.720">
    <property type="entry name" value="NAD(P)-binding Rossmann-like Domain"/>
    <property type="match status" value="1"/>
</dbReference>
<protein>
    <submittedName>
        <fullName evidence="1">Uncharacterized protein</fullName>
    </submittedName>
</protein>
<dbReference type="OrthoDB" id="2735536at2759"/>